<evidence type="ECO:0008006" key="4">
    <source>
        <dbReference type="Google" id="ProtNLM"/>
    </source>
</evidence>
<dbReference type="STRING" id="49280.A9996_15870"/>
<feature type="chain" id="PRO_5030025394" description="Secreted protein" evidence="1">
    <location>
        <begin position="26"/>
        <end position="139"/>
    </location>
</feature>
<protein>
    <recommendedName>
        <fullName evidence="4">Secreted protein</fullName>
    </recommendedName>
</protein>
<keyword evidence="1" id="KW-0732">Signal</keyword>
<gene>
    <name evidence="2" type="ORF">LX77_03162</name>
</gene>
<proteinExistence type="predicted"/>
<keyword evidence="3" id="KW-1185">Reference proteome</keyword>
<dbReference type="Pfam" id="PF26622">
    <property type="entry name" value="DUF8199"/>
    <property type="match status" value="1"/>
</dbReference>
<accession>A0A1A7QV70</accession>
<dbReference type="RefSeq" id="WP_066437329.1">
    <property type="nucleotide sequence ID" value="NZ_LZRN01000043.1"/>
</dbReference>
<dbReference type="EMBL" id="QLLQ01000015">
    <property type="protein sequence ID" value="RAJ20636.1"/>
    <property type="molecule type" value="Genomic_DNA"/>
</dbReference>
<reference evidence="2 3" key="1">
    <citation type="submission" date="2018-06" db="EMBL/GenBank/DDBJ databases">
        <title>Genomic Encyclopedia of Archaeal and Bacterial Type Strains, Phase II (KMG-II): from individual species to whole genera.</title>
        <authorList>
            <person name="Goeker M."/>
        </authorList>
    </citation>
    <scope>NUCLEOTIDE SEQUENCE [LARGE SCALE GENOMIC DNA]</scope>
    <source>
        <strain evidence="2 3">DSM 12408</strain>
    </source>
</reference>
<comment type="caution">
    <text evidence="2">The sequence shown here is derived from an EMBL/GenBank/DDBJ whole genome shotgun (WGS) entry which is preliminary data.</text>
</comment>
<dbReference type="OrthoDB" id="1493875at2"/>
<name>A0A1A7QV70_9FLAO</name>
<sequence>MKQFFHKSMAVFMATVVFMTTMSFTVDMHYCGDTLVDFSFTQQVDTCGMDKTQKPSSCENPKLVEKSCCTDTQLIKKGQDDLKLSFDKLSFEQQVFVALFTYSYNSLFQGIESQEIPFIDYAPPFVERDVQVLHQTFLI</sequence>
<dbReference type="InterPro" id="IPR058060">
    <property type="entry name" value="HYC_CC_PP"/>
</dbReference>
<evidence type="ECO:0000256" key="1">
    <source>
        <dbReference type="SAM" id="SignalP"/>
    </source>
</evidence>
<dbReference type="InterPro" id="IPR058512">
    <property type="entry name" value="DUF8199"/>
</dbReference>
<dbReference type="Proteomes" id="UP000248987">
    <property type="component" value="Unassembled WGS sequence"/>
</dbReference>
<evidence type="ECO:0000313" key="3">
    <source>
        <dbReference type="Proteomes" id="UP000248987"/>
    </source>
</evidence>
<feature type="signal peptide" evidence="1">
    <location>
        <begin position="1"/>
        <end position="25"/>
    </location>
</feature>
<organism evidence="2 3">
    <name type="scientific">Gelidibacter algens</name>
    <dbReference type="NCBI Taxonomy" id="49280"/>
    <lineage>
        <taxon>Bacteria</taxon>
        <taxon>Pseudomonadati</taxon>
        <taxon>Bacteroidota</taxon>
        <taxon>Flavobacteriia</taxon>
        <taxon>Flavobacteriales</taxon>
        <taxon>Flavobacteriaceae</taxon>
        <taxon>Gelidibacter</taxon>
    </lineage>
</organism>
<evidence type="ECO:0000313" key="2">
    <source>
        <dbReference type="EMBL" id="RAJ20636.1"/>
    </source>
</evidence>
<dbReference type="AlphaFoldDB" id="A0A1A7QV70"/>
<dbReference type="NCBIfam" id="NF047658">
    <property type="entry name" value="HYC_CC_PP"/>
    <property type="match status" value="1"/>
</dbReference>